<dbReference type="PANTHER" id="PTHR28259:SF1">
    <property type="entry name" value="FLUORIDE EXPORT PROTEIN 1-RELATED"/>
    <property type="match status" value="1"/>
</dbReference>
<keyword evidence="10" id="KW-0406">Ion transport</keyword>
<keyword evidence="10" id="KW-0915">Sodium</keyword>
<evidence type="ECO:0000256" key="5">
    <source>
        <dbReference type="ARBA" id="ARBA00023136"/>
    </source>
</evidence>
<keyword evidence="10" id="KW-0479">Metal-binding</keyword>
<dbReference type="EMBL" id="PKHA01000013">
    <property type="protein sequence ID" value="PKY98014.1"/>
    <property type="molecule type" value="Genomic_DNA"/>
</dbReference>
<evidence type="ECO:0000313" key="11">
    <source>
        <dbReference type="EMBL" id="PKY98014.1"/>
    </source>
</evidence>
<evidence type="ECO:0000256" key="2">
    <source>
        <dbReference type="ARBA" id="ARBA00022475"/>
    </source>
</evidence>
<evidence type="ECO:0000256" key="9">
    <source>
        <dbReference type="ARBA" id="ARBA00049940"/>
    </source>
</evidence>
<feature type="transmembrane region" description="Helical" evidence="10">
    <location>
        <begin position="55"/>
        <end position="77"/>
    </location>
</feature>
<keyword evidence="2 10" id="KW-1003">Cell membrane</keyword>
<dbReference type="GO" id="GO:0005886">
    <property type="term" value="C:plasma membrane"/>
    <property type="evidence" value="ECO:0007669"/>
    <property type="project" value="UniProtKB-SubCell"/>
</dbReference>
<evidence type="ECO:0000313" key="12">
    <source>
        <dbReference type="Proteomes" id="UP000234778"/>
    </source>
</evidence>
<evidence type="ECO:0000256" key="8">
    <source>
        <dbReference type="ARBA" id="ARBA00035585"/>
    </source>
</evidence>
<keyword evidence="4 10" id="KW-1133">Transmembrane helix</keyword>
<dbReference type="GO" id="GO:0062054">
    <property type="term" value="F:fluoride channel activity"/>
    <property type="evidence" value="ECO:0007669"/>
    <property type="project" value="UniProtKB-UniRule"/>
</dbReference>
<evidence type="ECO:0000256" key="4">
    <source>
        <dbReference type="ARBA" id="ARBA00022989"/>
    </source>
</evidence>
<organism evidence="11 12">
    <name type="scientific">Actinomyces urogenitalis</name>
    <dbReference type="NCBI Taxonomy" id="103621"/>
    <lineage>
        <taxon>Bacteria</taxon>
        <taxon>Bacillati</taxon>
        <taxon>Actinomycetota</taxon>
        <taxon>Actinomycetes</taxon>
        <taxon>Actinomycetales</taxon>
        <taxon>Actinomycetaceae</taxon>
        <taxon>Actinomyces</taxon>
    </lineage>
</organism>
<reference evidence="11 12" key="1">
    <citation type="submission" date="2017-12" db="EMBL/GenBank/DDBJ databases">
        <title>Phylogenetic diversity of female urinary microbiome.</title>
        <authorList>
            <person name="Thomas-White K."/>
            <person name="Wolfe A.J."/>
        </authorList>
    </citation>
    <scope>NUCLEOTIDE SEQUENCE [LARGE SCALE GENOMIC DNA]</scope>
    <source>
        <strain evidence="11 12">UMB0319</strain>
    </source>
</reference>
<gene>
    <name evidence="10" type="primary">fluC</name>
    <name evidence="10" type="synonym">crcB</name>
    <name evidence="11" type="ORF">CYJ26_09955</name>
</gene>
<comment type="function">
    <text evidence="9 10">Fluoride-specific ion channel. Important for reducing fluoride concentration in the cell, thus reducing its toxicity.</text>
</comment>
<comment type="activity regulation">
    <text evidence="10">Na(+) is not transported, but it plays an essential structural role and its presence is essential for fluoride channel function.</text>
</comment>
<comment type="similarity">
    <text evidence="7 10">Belongs to the fluoride channel Fluc/FEX (TC 1.A.43) family.</text>
</comment>
<evidence type="ECO:0000256" key="7">
    <source>
        <dbReference type="ARBA" id="ARBA00035120"/>
    </source>
</evidence>
<protein>
    <recommendedName>
        <fullName evidence="10">Fluoride-specific ion channel FluC</fullName>
    </recommendedName>
</protein>
<dbReference type="AlphaFoldDB" id="A0A2I1KQW2"/>
<keyword evidence="6 10" id="KW-0407">Ion channel</keyword>
<evidence type="ECO:0000256" key="3">
    <source>
        <dbReference type="ARBA" id="ARBA00022692"/>
    </source>
</evidence>
<dbReference type="GO" id="GO:0140114">
    <property type="term" value="P:cellular detoxification of fluoride"/>
    <property type="evidence" value="ECO:0007669"/>
    <property type="project" value="UniProtKB-UniRule"/>
</dbReference>
<keyword evidence="10" id="KW-0813">Transport</keyword>
<comment type="subcellular location">
    <subcellularLocation>
        <location evidence="1 10">Cell membrane</location>
        <topology evidence="1 10">Multi-pass membrane protein</topology>
    </subcellularLocation>
</comment>
<keyword evidence="3 10" id="KW-0812">Transmembrane</keyword>
<dbReference type="GO" id="GO:0046872">
    <property type="term" value="F:metal ion binding"/>
    <property type="evidence" value="ECO:0007669"/>
    <property type="project" value="UniProtKB-KW"/>
</dbReference>
<dbReference type="PANTHER" id="PTHR28259">
    <property type="entry name" value="FLUORIDE EXPORT PROTEIN 1-RELATED"/>
    <property type="match status" value="1"/>
</dbReference>
<evidence type="ECO:0000256" key="10">
    <source>
        <dbReference type="HAMAP-Rule" id="MF_00454"/>
    </source>
</evidence>
<dbReference type="HAMAP" id="MF_00454">
    <property type="entry name" value="FluC"/>
    <property type="match status" value="1"/>
</dbReference>
<proteinExistence type="inferred from homology"/>
<comment type="catalytic activity">
    <reaction evidence="8">
        <text>fluoride(in) = fluoride(out)</text>
        <dbReference type="Rhea" id="RHEA:76159"/>
        <dbReference type="ChEBI" id="CHEBI:17051"/>
    </reaction>
    <physiologicalReaction direction="left-to-right" evidence="8">
        <dbReference type="Rhea" id="RHEA:76160"/>
    </physiologicalReaction>
</comment>
<feature type="binding site" evidence="10">
    <location>
        <position position="101"/>
    </location>
    <ligand>
        <name>Na(+)</name>
        <dbReference type="ChEBI" id="CHEBI:29101"/>
        <note>structural</note>
    </ligand>
</feature>
<comment type="caution">
    <text evidence="11">The sequence shown here is derived from an EMBL/GenBank/DDBJ whole genome shotgun (WGS) entry which is preliminary data.</text>
</comment>
<dbReference type="GeneID" id="81709258"/>
<name>A0A2I1KQW2_9ACTO</name>
<dbReference type="RefSeq" id="WP_006547774.1">
    <property type="nucleotide sequence ID" value="NZ_CP136961.1"/>
</dbReference>
<keyword evidence="5 10" id="KW-0472">Membrane</keyword>
<feature type="transmembrane region" description="Helical" evidence="10">
    <location>
        <begin position="84"/>
        <end position="103"/>
    </location>
</feature>
<dbReference type="InterPro" id="IPR003691">
    <property type="entry name" value="FluC"/>
</dbReference>
<evidence type="ECO:0000256" key="1">
    <source>
        <dbReference type="ARBA" id="ARBA00004651"/>
    </source>
</evidence>
<evidence type="ECO:0000256" key="6">
    <source>
        <dbReference type="ARBA" id="ARBA00023303"/>
    </source>
</evidence>
<accession>A0A2I1KQW2</accession>
<dbReference type="Pfam" id="PF02537">
    <property type="entry name" value="CRCB"/>
    <property type="match status" value="1"/>
</dbReference>
<sequence length="149" mass="14690">MTAATWLLLALAGGLGAVTRFKVDSRVGAVVAARRQRRRTADASSAAVTGAGRRLLVAVPLGTVVVNVSACLLLGLLTGASGALAPTLVTILGTGFLGGYSTFSTACVEAARLMLSGRPWAGFLHAVTMAGTSLLAAVGGLALGAALAA</sequence>
<dbReference type="Proteomes" id="UP000234778">
    <property type="component" value="Unassembled WGS sequence"/>
</dbReference>
<feature type="binding site" evidence="10">
    <location>
        <position position="98"/>
    </location>
    <ligand>
        <name>Na(+)</name>
        <dbReference type="ChEBI" id="CHEBI:29101"/>
        <note>structural</note>
    </ligand>
</feature>
<feature type="transmembrane region" description="Helical" evidence="10">
    <location>
        <begin position="123"/>
        <end position="148"/>
    </location>
</feature>